<feature type="region of interest" description="Disordered" evidence="5">
    <location>
        <begin position="1"/>
        <end position="31"/>
    </location>
</feature>
<dbReference type="InterPro" id="IPR002197">
    <property type="entry name" value="HTH_Fis"/>
</dbReference>
<keyword evidence="4" id="KW-0804">Transcription</keyword>
<dbReference type="SUPFAM" id="SSF52540">
    <property type="entry name" value="P-loop containing nucleoside triphosphate hydrolases"/>
    <property type="match status" value="1"/>
</dbReference>
<evidence type="ECO:0000313" key="7">
    <source>
        <dbReference type="EMBL" id="TCP54137.1"/>
    </source>
</evidence>
<dbReference type="OrthoDB" id="5496274at2"/>
<dbReference type="RefSeq" id="WP_132876908.1">
    <property type="nucleotide sequence ID" value="NZ_SLXQ01000003.1"/>
</dbReference>
<dbReference type="Gene3D" id="3.30.450.40">
    <property type="match status" value="1"/>
</dbReference>
<protein>
    <submittedName>
        <fullName evidence="7">Transcriptional regulator of acetoin/glycerol metabolism</fullName>
    </submittedName>
</protein>
<dbReference type="EMBL" id="SLXQ01000003">
    <property type="protein sequence ID" value="TCP54137.1"/>
    <property type="molecule type" value="Genomic_DNA"/>
</dbReference>
<keyword evidence="3" id="KW-0805">Transcription regulation</keyword>
<keyword evidence="2" id="KW-0067">ATP-binding</keyword>
<dbReference type="Gene3D" id="1.10.10.60">
    <property type="entry name" value="Homeodomain-like"/>
    <property type="match status" value="1"/>
</dbReference>
<dbReference type="PROSITE" id="PS50045">
    <property type="entry name" value="SIGMA54_INTERACT_4"/>
    <property type="match status" value="1"/>
</dbReference>
<dbReference type="PRINTS" id="PR01590">
    <property type="entry name" value="HTHFIS"/>
</dbReference>
<evidence type="ECO:0000256" key="4">
    <source>
        <dbReference type="ARBA" id="ARBA00023163"/>
    </source>
</evidence>
<dbReference type="Pfam" id="PF02954">
    <property type="entry name" value="HTH_8"/>
    <property type="match status" value="1"/>
</dbReference>
<dbReference type="InterPro" id="IPR009057">
    <property type="entry name" value="Homeodomain-like_sf"/>
</dbReference>
<dbReference type="Proteomes" id="UP000294911">
    <property type="component" value="Unassembled WGS sequence"/>
</dbReference>
<dbReference type="GO" id="GO:0043565">
    <property type="term" value="F:sequence-specific DNA binding"/>
    <property type="evidence" value="ECO:0007669"/>
    <property type="project" value="InterPro"/>
</dbReference>
<dbReference type="InterPro" id="IPR002078">
    <property type="entry name" value="Sigma_54_int"/>
</dbReference>
<dbReference type="SUPFAM" id="SSF55781">
    <property type="entry name" value="GAF domain-like"/>
    <property type="match status" value="1"/>
</dbReference>
<keyword evidence="8" id="KW-1185">Reference proteome</keyword>
<dbReference type="PROSITE" id="PS00688">
    <property type="entry name" value="SIGMA54_INTERACT_3"/>
    <property type="match status" value="1"/>
</dbReference>
<evidence type="ECO:0000256" key="2">
    <source>
        <dbReference type="ARBA" id="ARBA00022840"/>
    </source>
</evidence>
<dbReference type="PANTHER" id="PTHR32071">
    <property type="entry name" value="TRANSCRIPTIONAL REGULATORY PROTEIN"/>
    <property type="match status" value="1"/>
</dbReference>
<organism evidence="7 8">
    <name type="scientific">Tamaricihabitans halophyticus</name>
    <dbReference type="NCBI Taxonomy" id="1262583"/>
    <lineage>
        <taxon>Bacteria</taxon>
        <taxon>Bacillati</taxon>
        <taxon>Actinomycetota</taxon>
        <taxon>Actinomycetes</taxon>
        <taxon>Pseudonocardiales</taxon>
        <taxon>Pseudonocardiaceae</taxon>
        <taxon>Tamaricihabitans</taxon>
    </lineage>
</organism>
<evidence type="ECO:0000256" key="3">
    <source>
        <dbReference type="ARBA" id="ARBA00023015"/>
    </source>
</evidence>
<dbReference type="Pfam" id="PF25601">
    <property type="entry name" value="AAA_lid_14"/>
    <property type="match status" value="1"/>
</dbReference>
<evidence type="ECO:0000256" key="1">
    <source>
        <dbReference type="ARBA" id="ARBA00022741"/>
    </source>
</evidence>
<dbReference type="InterPro" id="IPR027417">
    <property type="entry name" value="P-loop_NTPase"/>
</dbReference>
<evidence type="ECO:0000256" key="5">
    <source>
        <dbReference type="SAM" id="MobiDB-lite"/>
    </source>
</evidence>
<dbReference type="GO" id="GO:0006355">
    <property type="term" value="P:regulation of DNA-templated transcription"/>
    <property type="evidence" value="ECO:0007669"/>
    <property type="project" value="InterPro"/>
</dbReference>
<dbReference type="Gene3D" id="1.10.8.60">
    <property type="match status" value="1"/>
</dbReference>
<proteinExistence type="predicted"/>
<comment type="caution">
    <text evidence="7">The sequence shown here is derived from an EMBL/GenBank/DDBJ whole genome shotgun (WGS) entry which is preliminary data.</text>
</comment>
<keyword evidence="1" id="KW-0547">Nucleotide-binding</keyword>
<feature type="domain" description="Sigma-54 factor interaction" evidence="6">
    <location>
        <begin position="417"/>
        <end position="477"/>
    </location>
</feature>
<name>A0A4R2QWQ2_9PSEU</name>
<reference evidence="7 8" key="1">
    <citation type="submission" date="2019-03" db="EMBL/GenBank/DDBJ databases">
        <title>Genomic Encyclopedia of Type Strains, Phase IV (KMG-IV): sequencing the most valuable type-strain genomes for metagenomic binning, comparative biology and taxonomic classification.</title>
        <authorList>
            <person name="Goeker M."/>
        </authorList>
    </citation>
    <scope>NUCLEOTIDE SEQUENCE [LARGE SCALE GENOMIC DNA]</scope>
    <source>
        <strain evidence="7 8">DSM 45765</strain>
    </source>
</reference>
<gene>
    <name evidence="7" type="ORF">EV191_103178</name>
</gene>
<dbReference type="InterPro" id="IPR058031">
    <property type="entry name" value="AAA_lid_NorR"/>
</dbReference>
<dbReference type="AlphaFoldDB" id="A0A4R2QWQ2"/>
<evidence type="ECO:0000259" key="6">
    <source>
        <dbReference type="PROSITE" id="PS50045"/>
    </source>
</evidence>
<evidence type="ECO:0000313" key="8">
    <source>
        <dbReference type="Proteomes" id="UP000294911"/>
    </source>
</evidence>
<feature type="compositionally biased region" description="Basic and acidic residues" evidence="5">
    <location>
        <begin position="9"/>
        <end position="21"/>
    </location>
</feature>
<dbReference type="SUPFAM" id="SSF46689">
    <property type="entry name" value="Homeodomain-like"/>
    <property type="match status" value="1"/>
</dbReference>
<sequence length="548" mass="59163">MTEASLRTEIADSWRRSERSGLDPAAGTDRLPVHDIDQDTELVRAARPVLDEMARHLADTGYCVALADRDCHIVARRFGGRNVEQALDSIGALPGSKFDEASTGTNAIATPFVLRRGVAIHGAEHFLHSFKQFTCYGQPIFHPVSKQLAGVLDITGLTKDDNPLLAPFVVRAVADIEQRLCASAADGERLLLAAFQAAQHRTSALLALGPGVVFANTAAIDLVDPTDHALFRELARRPSPSAKRLRLAGGTSVRVCAEPIGSEVGTLFTLTPLTETAEAIPRGRTDTRLLPSQIEQDIARYTRNRDRVLIAGEPGTGRSSTAALLAGAAPLAWLPGADLPTLGASAWCARLDTLIATHPGLVVVEDVHLLPRMLATRLSHLLDSTDAWLALTGTPEHTEPGQTGELAALLARLPHRVELPPLRTRRAELPALARTMLSTMAPGRSLRLTPSALEILATQPWPGNLRELSAVLRQCVERRSAGDITPRDLPPAYQQAAIHPRTGWEQAEYDAITRALRAARGNKVHAARDLGISRSTLYNRIRTLGINT</sequence>
<dbReference type="InterPro" id="IPR029016">
    <property type="entry name" value="GAF-like_dom_sf"/>
</dbReference>
<dbReference type="InterPro" id="IPR025944">
    <property type="entry name" value="Sigma_54_int_dom_CS"/>
</dbReference>
<accession>A0A4R2QWQ2</accession>
<dbReference type="GO" id="GO:0005524">
    <property type="term" value="F:ATP binding"/>
    <property type="evidence" value="ECO:0007669"/>
    <property type="project" value="UniProtKB-KW"/>
</dbReference>